<evidence type="ECO:0000256" key="10">
    <source>
        <dbReference type="ARBA" id="ARBA00042873"/>
    </source>
</evidence>
<evidence type="ECO:0000313" key="13">
    <source>
        <dbReference type="Proteomes" id="UP000886829"/>
    </source>
</evidence>
<evidence type="ECO:0000256" key="7">
    <source>
        <dbReference type="ARBA" id="ARBA00039163"/>
    </source>
</evidence>
<evidence type="ECO:0000256" key="1">
    <source>
        <dbReference type="ARBA" id="ARBA00004496"/>
    </source>
</evidence>
<dbReference type="GO" id="GO:0009401">
    <property type="term" value="P:phosphoenolpyruvate-dependent sugar phosphotransferase system"/>
    <property type="evidence" value="ECO:0007669"/>
    <property type="project" value="UniProtKB-KW"/>
</dbReference>
<dbReference type="Proteomes" id="UP000886829">
    <property type="component" value="Unassembled WGS sequence"/>
</dbReference>
<dbReference type="PROSITE" id="PS51093">
    <property type="entry name" value="PTS_EIIA_TYPE_1"/>
    <property type="match status" value="1"/>
</dbReference>
<dbReference type="Gene3D" id="2.70.70.10">
    <property type="entry name" value="Glucose Permease (Domain IIA)"/>
    <property type="match status" value="1"/>
</dbReference>
<organism evidence="12 13">
    <name type="scientific">Candidatus Anaerobiospirillum pullistercoris</name>
    <dbReference type="NCBI Taxonomy" id="2838452"/>
    <lineage>
        <taxon>Bacteria</taxon>
        <taxon>Pseudomonadati</taxon>
        <taxon>Pseudomonadota</taxon>
        <taxon>Gammaproteobacteria</taxon>
        <taxon>Aeromonadales</taxon>
        <taxon>Succinivibrionaceae</taxon>
        <taxon>Anaerobiospirillum</taxon>
    </lineage>
</organism>
<dbReference type="GO" id="GO:0005737">
    <property type="term" value="C:cytoplasm"/>
    <property type="evidence" value="ECO:0007669"/>
    <property type="project" value="UniProtKB-SubCell"/>
</dbReference>
<dbReference type="EMBL" id="DXEV01000102">
    <property type="protein sequence ID" value="HIX56873.1"/>
    <property type="molecule type" value="Genomic_DNA"/>
</dbReference>
<reference evidence="12" key="2">
    <citation type="submission" date="2021-04" db="EMBL/GenBank/DDBJ databases">
        <authorList>
            <person name="Gilroy R."/>
        </authorList>
    </citation>
    <scope>NUCLEOTIDE SEQUENCE</scope>
    <source>
        <strain evidence="12">USASDec5-558</strain>
    </source>
</reference>
<evidence type="ECO:0000313" key="12">
    <source>
        <dbReference type="EMBL" id="HIX56873.1"/>
    </source>
</evidence>
<dbReference type="Pfam" id="PF00358">
    <property type="entry name" value="PTS_EIIA_1"/>
    <property type="match status" value="1"/>
</dbReference>
<feature type="domain" description="PTS EIIA type-1" evidence="11">
    <location>
        <begin position="49"/>
        <end position="153"/>
    </location>
</feature>
<evidence type="ECO:0000256" key="4">
    <source>
        <dbReference type="ARBA" id="ARBA00022679"/>
    </source>
</evidence>
<dbReference type="InterPro" id="IPR050890">
    <property type="entry name" value="PTS_EIIA_component"/>
</dbReference>
<evidence type="ECO:0000256" key="2">
    <source>
        <dbReference type="ARBA" id="ARBA00022448"/>
    </source>
</evidence>
<keyword evidence="5" id="KW-0598">Phosphotransferase system</keyword>
<gene>
    <name evidence="12" type="ORF">H9850_05320</name>
</gene>
<evidence type="ECO:0000256" key="8">
    <source>
        <dbReference type="ARBA" id="ARBA00042296"/>
    </source>
</evidence>
<keyword evidence="3" id="KW-0762">Sugar transport</keyword>
<proteinExistence type="predicted"/>
<evidence type="ECO:0000256" key="5">
    <source>
        <dbReference type="ARBA" id="ARBA00022683"/>
    </source>
</evidence>
<dbReference type="NCBIfam" id="TIGR00830">
    <property type="entry name" value="PTBA"/>
    <property type="match status" value="1"/>
</dbReference>
<evidence type="ECO:0000256" key="3">
    <source>
        <dbReference type="ARBA" id="ARBA00022597"/>
    </source>
</evidence>
<dbReference type="InterPro" id="IPR001127">
    <property type="entry name" value="PTS_EIIA_1_perm"/>
</dbReference>
<evidence type="ECO:0000259" key="11">
    <source>
        <dbReference type="PROSITE" id="PS51093"/>
    </source>
</evidence>
<keyword evidence="4" id="KW-0808">Transferase</keyword>
<dbReference type="GO" id="GO:0016301">
    <property type="term" value="F:kinase activity"/>
    <property type="evidence" value="ECO:0007669"/>
    <property type="project" value="UniProtKB-KW"/>
</dbReference>
<dbReference type="InterPro" id="IPR011055">
    <property type="entry name" value="Dup_hybrid_motif"/>
</dbReference>
<dbReference type="AlphaFoldDB" id="A0A9D2B0P8"/>
<dbReference type="PANTHER" id="PTHR45008:SF1">
    <property type="entry name" value="PTS SYSTEM GLUCOSE-SPECIFIC EIIA COMPONENT"/>
    <property type="match status" value="1"/>
</dbReference>
<protein>
    <recommendedName>
        <fullName evidence="7">PTS system glucose-specific EIIA component</fullName>
    </recommendedName>
    <alternativeName>
        <fullName evidence="10">EIIA-Glc</fullName>
    </alternativeName>
    <alternativeName>
        <fullName evidence="9">EIII-Glc</fullName>
    </alternativeName>
    <alternativeName>
        <fullName evidence="8">Glucose-specific phosphotransferase enzyme IIA component</fullName>
    </alternativeName>
</protein>
<comment type="subcellular location">
    <subcellularLocation>
        <location evidence="1">Cytoplasm</location>
    </subcellularLocation>
</comment>
<evidence type="ECO:0000256" key="9">
    <source>
        <dbReference type="ARBA" id="ARBA00042526"/>
    </source>
</evidence>
<reference evidence="12" key="1">
    <citation type="journal article" date="2021" name="PeerJ">
        <title>Extensive microbial diversity within the chicken gut microbiome revealed by metagenomics and culture.</title>
        <authorList>
            <person name="Gilroy R."/>
            <person name="Ravi A."/>
            <person name="Getino M."/>
            <person name="Pursley I."/>
            <person name="Horton D.L."/>
            <person name="Alikhan N.F."/>
            <person name="Baker D."/>
            <person name="Gharbi K."/>
            <person name="Hall N."/>
            <person name="Watson M."/>
            <person name="Adriaenssens E.M."/>
            <person name="Foster-Nyarko E."/>
            <person name="Jarju S."/>
            <person name="Secka A."/>
            <person name="Antonio M."/>
            <person name="Oren A."/>
            <person name="Chaudhuri R.R."/>
            <person name="La Ragione R."/>
            <person name="Hildebrand F."/>
            <person name="Pallen M.J."/>
        </authorList>
    </citation>
    <scope>NUCLEOTIDE SEQUENCE</scope>
    <source>
        <strain evidence="12">USASDec5-558</strain>
    </source>
</reference>
<dbReference type="PANTHER" id="PTHR45008">
    <property type="entry name" value="PTS SYSTEM GLUCOSE-SPECIFIC EIIA COMPONENT"/>
    <property type="match status" value="1"/>
</dbReference>
<keyword evidence="6" id="KW-0418">Kinase</keyword>
<keyword evidence="2" id="KW-0813">Transport</keyword>
<dbReference type="SUPFAM" id="SSF51261">
    <property type="entry name" value="Duplicated hybrid motif"/>
    <property type="match status" value="1"/>
</dbReference>
<evidence type="ECO:0000256" key="6">
    <source>
        <dbReference type="ARBA" id="ARBA00022777"/>
    </source>
</evidence>
<accession>A0A9D2B0P8</accession>
<sequence>MGLLSQLLKHVHSASNEAADSARDADIKADVTLCAPVTGTLLPLEEVPDIVISEKVMGEGVAVVPESETIVAPCDGVISRLLPTNNAFAVRMPDGLEIYVTFGVESMELKGSGFTCKVSLGDEVKKGDPIIVTEPRFLSDHLKSTITSMIVIKSSAKIAKVTAASGKCHAGVSPVLWISLQA</sequence>
<name>A0A9D2B0P8_9GAMM</name>
<comment type="caution">
    <text evidence="12">The sequence shown here is derived from an EMBL/GenBank/DDBJ whole genome shotgun (WGS) entry which is preliminary data.</text>
</comment>